<dbReference type="GO" id="GO:0045010">
    <property type="term" value="P:actin nucleation"/>
    <property type="evidence" value="ECO:0007669"/>
    <property type="project" value="InterPro"/>
</dbReference>
<comment type="similarity">
    <text evidence="1">Belongs to the formin-like family. Class-I subfamily.</text>
</comment>
<evidence type="ECO:0000256" key="2">
    <source>
        <dbReference type="RuleBase" id="RU361260"/>
    </source>
</evidence>
<keyword evidence="4" id="KW-1133">Transmembrane helix</keyword>
<reference evidence="6 7" key="1">
    <citation type="journal article" date="2020" name="Nat. Commun.">
        <title>Genome of Tripterygium wilfordii and identification of cytochrome P450 involved in triptolide biosynthesis.</title>
        <authorList>
            <person name="Tu L."/>
            <person name="Su P."/>
            <person name="Zhang Z."/>
            <person name="Gao L."/>
            <person name="Wang J."/>
            <person name="Hu T."/>
            <person name="Zhou J."/>
            <person name="Zhang Y."/>
            <person name="Zhao Y."/>
            <person name="Liu Y."/>
            <person name="Song Y."/>
            <person name="Tong Y."/>
            <person name="Lu Y."/>
            <person name="Yang J."/>
            <person name="Xu C."/>
            <person name="Jia M."/>
            <person name="Peters R.J."/>
            <person name="Huang L."/>
            <person name="Gao W."/>
        </authorList>
    </citation>
    <scope>NUCLEOTIDE SEQUENCE [LARGE SCALE GENOMIC DNA]</scope>
    <source>
        <strain evidence="7">cv. XIE 37</strain>
        <tissue evidence="6">Leaf</tissue>
    </source>
</reference>
<evidence type="ECO:0000256" key="4">
    <source>
        <dbReference type="SAM" id="Phobius"/>
    </source>
</evidence>
<dbReference type="InterPro" id="IPR042201">
    <property type="entry name" value="FH2_Formin_sf"/>
</dbReference>
<dbReference type="Pfam" id="PF02181">
    <property type="entry name" value="FH2"/>
    <property type="match status" value="1"/>
</dbReference>
<feature type="region of interest" description="Disordered" evidence="3">
    <location>
        <begin position="89"/>
        <end position="157"/>
    </location>
</feature>
<evidence type="ECO:0000313" key="6">
    <source>
        <dbReference type="EMBL" id="KAF5741456.1"/>
    </source>
</evidence>
<feature type="compositionally biased region" description="Low complexity" evidence="3">
    <location>
        <begin position="205"/>
        <end position="234"/>
    </location>
</feature>
<keyword evidence="4" id="KW-0812">Transmembrane</keyword>
<feature type="domain" description="FH2" evidence="5">
    <location>
        <begin position="332"/>
        <end position="763"/>
    </location>
</feature>
<feature type="compositionally biased region" description="Polar residues" evidence="3">
    <location>
        <begin position="95"/>
        <end position="113"/>
    </location>
</feature>
<feature type="compositionally biased region" description="Pro residues" evidence="3">
    <location>
        <begin position="270"/>
        <end position="303"/>
    </location>
</feature>
<feature type="transmembrane region" description="Helical" evidence="4">
    <location>
        <begin position="164"/>
        <end position="187"/>
    </location>
</feature>
<dbReference type="InterPro" id="IPR027643">
    <property type="entry name" value="Formin-like_plant"/>
</dbReference>
<comment type="caution">
    <text evidence="6">The sequence shown here is derived from an EMBL/GenBank/DDBJ whole genome shotgun (WGS) entry which is preliminary data.</text>
</comment>
<feature type="region of interest" description="Disordered" evidence="3">
    <location>
        <begin position="192"/>
        <end position="236"/>
    </location>
</feature>
<dbReference type="SMART" id="SM00498">
    <property type="entry name" value="FH2"/>
    <property type="match status" value="1"/>
</dbReference>
<proteinExistence type="inferred from homology"/>
<dbReference type="AlphaFoldDB" id="A0A7J7D5X0"/>
<dbReference type="PROSITE" id="PS51444">
    <property type="entry name" value="FH2"/>
    <property type="match status" value="1"/>
</dbReference>
<feature type="region of interest" description="Disordered" evidence="3">
    <location>
        <begin position="265"/>
        <end position="340"/>
    </location>
</feature>
<evidence type="ECO:0000256" key="1">
    <source>
        <dbReference type="ARBA" id="ARBA00025793"/>
    </source>
</evidence>
<evidence type="ECO:0000259" key="5">
    <source>
        <dbReference type="PROSITE" id="PS51444"/>
    </source>
</evidence>
<feature type="compositionally biased region" description="Basic and acidic residues" evidence="3">
    <location>
        <begin position="779"/>
        <end position="789"/>
    </location>
</feature>
<keyword evidence="7" id="KW-1185">Reference proteome</keyword>
<dbReference type="EMBL" id="JAAARO010000010">
    <property type="protein sequence ID" value="KAF5741456.1"/>
    <property type="molecule type" value="Genomic_DNA"/>
</dbReference>
<dbReference type="InParanoid" id="A0A7J7D5X0"/>
<feature type="region of interest" description="Disordered" evidence="3">
    <location>
        <begin position="753"/>
        <end position="801"/>
    </location>
</feature>
<dbReference type="PANTHER" id="PTHR23213">
    <property type="entry name" value="FORMIN-RELATED"/>
    <property type="match status" value="1"/>
</dbReference>
<dbReference type="Gene3D" id="1.20.58.2220">
    <property type="entry name" value="Formin, FH2 domain"/>
    <property type="match status" value="1"/>
</dbReference>
<keyword evidence="4" id="KW-0472">Membrane</keyword>
<organism evidence="6 7">
    <name type="scientific">Tripterygium wilfordii</name>
    <name type="common">Thunder God vine</name>
    <dbReference type="NCBI Taxonomy" id="458696"/>
    <lineage>
        <taxon>Eukaryota</taxon>
        <taxon>Viridiplantae</taxon>
        <taxon>Streptophyta</taxon>
        <taxon>Embryophyta</taxon>
        <taxon>Tracheophyta</taxon>
        <taxon>Spermatophyta</taxon>
        <taxon>Magnoliopsida</taxon>
        <taxon>eudicotyledons</taxon>
        <taxon>Gunneridae</taxon>
        <taxon>Pentapetalae</taxon>
        <taxon>rosids</taxon>
        <taxon>fabids</taxon>
        <taxon>Celastrales</taxon>
        <taxon>Celastraceae</taxon>
        <taxon>Tripterygium</taxon>
    </lineage>
</organism>
<name>A0A7J7D5X0_TRIWF</name>
<gene>
    <name evidence="6" type="ORF">HS088_TW10G00453</name>
</gene>
<dbReference type="GO" id="GO:0051015">
    <property type="term" value="F:actin filament binding"/>
    <property type="evidence" value="ECO:0007669"/>
    <property type="project" value="InterPro"/>
</dbReference>
<evidence type="ECO:0000256" key="3">
    <source>
        <dbReference type="SAM" id="MobiDB-lite"/>
    </source>
</evidence>
<protein>
    <recommendedName>
        <fullName evidence="2">Formin-like protein</fullName>
    </recommendedName>
</protein>
<dbReference type="SUPFAM" id="SSF101447">
    <property type="entry name" value="Formin homology 2 domain (FH2 domain)"/>
    <property type="match status" value="1"/>
</dbReference>
<dbReference type="PANTHER" id="PTHR23213:SF392">
    <property type="entry name" value="FORMIN-LIKE PROTEIN 3"/>
    <property type="match status" value="1"/>
</dbReference>
<dbReference type="Proteomes" id="UP000593562">
    <property type="component" value="Unassembled WGS sequence"/>
</dbReference>
<evidence type="ECO:0000313" key="7">
    <source>
        <dbReference type="Proteomes" id="UP000593562"/>
    </source>
</evidence>
<dbReference type="InterPro" id="IPR015425">
    <property type="entry name" value="FH2_Formin"/>
</dbReference>
<accession>A0A7J7D5X0</accession>
<sequence length="801" mass="88050">MRGQKGTHEDLNLYFLKEATGDCFPRRKIQRAISVLPLRMKEKVVDCLKNKILLFDVSRQEAVYRHCFIKCIELLFDCSSAPRRYPGGEPPVISVASSNHGPPPASSESSSKQPFHFSPGGENIVPEIIDPPPPQAARKHSPPMPPVNPNHSKKNHDDIESETIVAVVVTAAGTFLIIALICCCIRFRGRSNKVGPRGQRDDRPLLNSSLSDYSGSSQKSLSLGSSSKELGSNSIRGKNNFISTLSIKSENHCSSLPVVPSAETASLPALKPPPGQSAPPPPGPPPPAPRPPPPPKAIPPPVPSKGIPGKGQPSLLGPHRRGSSGSAQGEDDSESGSQKAKLKPFFWDKVLANPDKSMVWHEIKAGSFQFNEELIETLFGYNVDKGKNDRKKDASSQDHSIQYIKIIDPRKAQNLSILLKALNVTTEEVIDALQEGNELPVELLQTLLKMAPTQEEELKLRLFAGDVNQLGPAERFLKVLVEIPFAFKRVESLLFMCSLPEEVSNLKESYETLEVACDKLRNSRLFLKLLEAVLKTGNPMNNGTYRGGAEAFKLDTLLKLSDVKGIDGRTTLLHFVVQEIIRSEGIKAIRRVKASSSFSSVRTEDFVDDSSPESADRYRSLGLQVVSGLSTELGDVKKAAALDADVTTATVSKLKKSLIKTREFLDTEMMNMEGDSEFHHALVSFVERMESDISWLSEEEKRITSLVKSTADYFHGKAGKDEGLRLFTIVREFLIMVDKICKEVKDDATTKPTRTFRNEVPSTSASATASPDNRPPASDFRHRIADQRIDYSSSDDEGTSP</sequence>